<protein>
    <submittedName>
        <fullName evidence="2">Fatty acyl-CoA reductase wat-like isoform X2</fullName>
    </submittedName>
</protein>
<evidence type="ECO:0000313" key="3">
    <source>
        <dbReference type="Proteomes" id="UP001607302"/>
    </source>
</evidence>
<proteinExistence type="predicted"/>
<dbReference type="InterPro" id="IPR033640">
    <property type="entry name" value="FAR_C"/>
</dbReference>
<evidence type="ECO:0000259" key="1">
    <source>
        <dbReference type="Pfam" id="PF03015"/>
    </source>
</evidence>
<dbReference type="PANTHER" id="PTHR11011">
    <property type="entry name" value="MALE STERILITY PROTEIN 2-RELATED"/>
    <property type="match status" value="1"/>
</dbReference>
<dbReference type="AlphaFoldDB" id="A0ABD2C942"/>
<keyword evidence="3" id="KW-1185">Reference proteome</keyword>
<feature type="domain" description="Fatty acyl-CoA reductase C-terminal" evidence="1">
    <location>
        <begin position="163"/>
        <end position="214"/>
    </location>
</feature>
<dbReference type="Proteomes" id="UP001607302">
    <property type="component" value="Unassembled WGS sequence"/>
</dbReference>
<dbReference type="Pfam" id="PF03015">
    <property type="entry name" value="Sterile"/>
    <property type="match status" value="1"/>
</dbReference>
<sequence>MATFREPIRGWTIQAWTYNRHGLTGIAANVLIGLMRTHHGDSSVKLDFVLGDTTASGIIASVWDIANNPRNDLLEIIFSRLNQIKILEKIKLNYVSNDNPITLGEFIEMILKYGKLIPSGKAVWCHSLISDKISAGLSFLRILSTFTTSSCNRYDRSVCGQTAKCNFTNKRWNELMRKSTPEDRKLFFCDMRDIVWSNYFSIYFPGIRKYILKDPIETLPQGRIKWRSIETCHHLCLSYHRMGYDFETTCNIRIFIKTTVISRISISMIDRSIFVYEISIIFNIAATVMFNQKMNSTSINVKSLNDAINSPREISKLKVLSLSCVYLLMKINYLLRSYNEKPELKKSLLCSIFQSFVHVIIAFANCLHNPIEKKFYGPPMDANNFVLLNVSNIEICHQLCSFRYHIAYNF</sequence>
<gene>
    <name evidence="2" type="ORF">V1478_000033</name>
</gene>
<accession>A0ABD2C942</accession>
<dbReference type="InterPro" id="IPR026055">
    <property type="entry name" value="FAR"/>
</dbReference>
<organism evidence="2 3">
    <name type="scientific">Vespula squamosa</name>
    <name type="common">Southern yellow jacket</name>
    <name type="synonym">Wasp</name>
    <dbReference type="NCBI Taxonomy" id="30214"/>
    <lineage>
        <taxon>Eukaryota</taxon>
        <taxon>Metazoa</taxon>
        <taxon>Ecdysozoa</taxon>
        <taxon>Arthropoda</taxon>
        <taxon>Hexapoda</taxon>
        <taxon>Insecta</taxon>
        <taxon>Pterygota</taxon>
        <taxon>Neoptera</taxon>
        <taxon>Endopterygota</taxon>
        <taxon>Hymenoptera</taxon>
        <taxon>Apocrita</taxon>
        <taxon>Aculeata</taxon>
        <taxon>Vespoidea</taxon>
        <taxon>Vespidae</taxon>
        <taxon>Vespinae</taxon>
        <taxon>Vespula</taxon>
    </lineage>
</organism>
<name>A0ABD2C942_VESSQ</name>
<dbReference type="EMBL" id="JAUDFV010000009">
    <property type="protein sequence ID" value="KAL2741577.1"/>
    <property type="molecule type" value="Genomic_DNA"/>
</dbReference>
<comment type="caution">
    <text evidence="2">The sequence shown here is derived from an EMBL/GenBank/DDBJ whole genome shotgun (WGS) entry which is preliminary data.</text>
</comment>
<reference evidence="2 3" key="1">
    <citation type="journal article" date="2024" name="Ann. Entomol. Soc. Am.">
        <title>Genomic analyses of the southern and eastern yellowjacket wasps (Hymenoptera: Vespidae) reveal evolutionary signatures of social life.</title>
        <authorList>
            <person name="Catto M.A."/>
            <person name="Caine P.B."/>
            <person name="Orr S.E."/>
            <person name="Hunt B.G."/>
            <person name="Goodisman M.A.D."/>
        </authorList>
    </citation>
    <scope>NUCLEOTIDE SEQUENCE [LARGE SCALE GENOMIC DNA]</scope>
    <source>
        <strain evidence="2">233</strain>
        <tissue evidence="2">Head and thorax</tissue>
    </source>
</reference>
<dbReference type="PANTHER" id="PTHR11011:SF60">
    <property type="entry name" value="FATTY ACYL-COA REDUCTASE-RELATED"/>
    <property type="match status" value="1"/>
</dbReference>
<evidence type="ECO:0000313" key="2">
    <source>
        <dbReference type="EMBL" id="KAL2741577.1"/>
    </source>
</evidence>
<dbReference type="CDD" id="cd09071">
    <property type="entry name" value="FAR_C"/>
    <property type="match status" value="1"/>
</dbReference>